<dbReference type="Gene3D" id="4.10.800.10">
    <property type="entry name" value="Thyroglobulin type-1"/>
    <property type="match status" value="2"/>
</dbReference>
<dbReference type="Pfam" id="PF02822">
    <property type="entry name" value="Antistasin"/>
    <property type="match status" value="1"/>
</dbReference>
<feature type="domain" description="WAP" evidence="7">
    <location>
        <begin position="987"/>
        <end position="1037"/>
    </location>
</feature>
<dbReference type="Pfam" id="PF14625">
    <property type="entry name" value="Lustrin_cystein"/>
    <property type="match status" value="2"/>
</dbReference>
<evidence type="ECO:0000256" key="2">
    <source>
        <dbReference type="PROSITE-ProRule" id="PRU00500"/>
    </source>
</evidence>
<dbReference type="PANTHER" id="PTHR19441">
    <property type="entry name" value="WHEY ACDIC PROTEIN WAP"/>
    <property type="match status" value="1"/>
</dbReference>
<feature type="domain" description="WAP" evidence="7">
    <location>
        <begin position="359"/>
        <end position="423"/>
    </location>
</feature>
<dbReference type="Pfam" id="PF00086">
    <property type="entry name" value="Thyroglobulin_1"/>
    <property type="match status" value="2"/>
</dbReference>
<sequence>MFSDSLGWGRPPEMRLKLWTVIYILSILLQYGKAQVISPVKAIISNSVTPSAPLNPPCWERPIGCAIWCPNGYRRSPLSTCLCSCLASPCATHQCSDREFCVVQYGRPKCVYQDEQGKPKKEKPRAECPRLINGLCALKCETDKDCNGRLICCHNGCGRECVAPMESPFHAAAPIPQSFPIIPSARPLPPGRIGQPLIGFESELTYLQRDNVFKALHLNIHNVLPEAAKGILDVEVHEESTRGNRPPLFGPKLIKKLEERGGSDLVSKLKRLRTPAKDTRGASSGQRRIEGGPASKRLRADRQERQPAPRTTYESRASGRGSKPTQLLEPHIEKSREIPVQTVFAKPFPVRNSSEKKSPSDVPPGECPSETTLSSECPRFSQFLPSRSIHSFSISSCSRDADCPANFRCCATSLCGNLCTAPTKTTGCLHLLAAVLRLPSKRLANDFLPECTRSGDFEKVQCDDLSTCWCADSQNGAEVPGTRRQKSLKSPLICLSPRSCEISCINKCPHGHKMTASGCPVKNCECKNPCDGIRCPLSWESCQLVEPDCASPPCLPVPRCLINPCPEDQPMTLPNGVTGLCTQSTQCGDAHFCHQIGYNGLGFCCPGAARGVREGNCPARQPKTRENCRQECMVDTDCRAGKCCFDGCALRCVSMSFLPHPVSPMNPVRSLTTTLSTPIKPGFSPGSVFRHNKELYTRNVGSCALVEPSNSTSCPSTCLSDSSCEGVKLCCETECGSRCQYPDSASPCVHRWLTSSLYSLRSVLQCTSEGFFERKQCDDDGCFCVDRLTGVEQAGTRVTHHKTPTCLPDLSECQLPVCRAECPFGFALSSNGCPTCVCVDPCQQVKCPQGSFCQLSAVKCREVDTECSKQPRCIANACPQGDPFATSAGFIQSCSLVTDCPRHFWCHKFGISTGGICCPGPPPNIKAGACPPTFPIINIQENEICKKQCLTDEHCAPMHKCCYNGCGTSCTQAAASFSEVELESSFQLEKPGQCPVEVHEAKNCPSMAIDLCLSDSSCPGVQKCCSDGCRRHSESGSPADRTIKRCSMRTW</sequence>
<keyword evidence="4" id="KW-0732">Signal</keyword>
<evidence type="ECO:0000313" key="9">
    <source>
        <dbReference type="WBParaSite" id="MBELARI_LOCUS4401"/>
    </source>
</evidence>
<reference evidence="9" key="1">
    <citation type="submission" date="2024-02" db="UniProtKB">
        <authorList>
            <consortium name="WormBaseParasite"/>
        </authorList>
    </citation>
    <scope>IDENTIFICATION</scope>
</reference>
<dbReference type="SMART" id="SM00211">
    <property type="entry name" value="TY"/>
    <property type="match status" value="2"/>
</dbReference>
<dbReference type="GO" id="GO:0005615">
    <property type="term" value="C:extracellular space"/>
    <property type="evidence" value="ECO:0007669"/>
    <property type="project" value="TreeGrafter"/>
</dbReference>
<organism evidence="8 9">
    <name type="scientific">Mesorhabditis belari</name>
    <dbReference type="NCBI Taxonomy" id="2138241"/>
    <lineage>
        <taxon>Eukaryota</taxon>
        <taxon>Metazoa</taxon>
        <taxon>Ecdysozoa</taxon>
        <taxon>Nematoda</taxon>
        <taxon>Chromadorea</taxon>
        <taxon>Rhabditida</taxon>
        <taxon>Rhabditina</taxon>
        <taxon>Rhabditomorpha</taxon>
        <taxon>Rhabditoidea</taxon>
        <taxon>Rhabditidae</taxon>
        <taxon>Mesorhabditinae</taxon>
        <taxon>Mesorhabditis</taxon>
    </lineage>
</organism>
<dbReference type="SUPFAM" id="SSF57262">
    <property type="entry name" value="Leech antihemostatic proteins"/>
    <property type="match status" value="1"/>
</dbReference>
<dbReference type="PROSITE" id="PS00484">
    <property type="entry name" value="THYROGLOBULIN_1_1"/>
    <property type="match status" value="1"/>
</dbReference>
<evidence type="ECO:0000259" key="7">
    <source>
        <dbReference type="PROSITE" id="PS51390"/>
    </source>
</evidence>
<feature type="signal peptide" evidence="4">
    <location>
        <begin position="1"/>
        <end position="34"/>
    </location>
</feature>
<dbReference type="SMART" id="SM00289">
    <property type="entry name" value="WR1"/>
    <property type="match status" value="4"/>
</dbReference>
<dbReference type="SUPFAM" id="SSF57256">
    <property type="entry name" value="Elafin-like"/>
    <property type="match status" value="4"/>
</dbReference>
<dbReference type="PANTHER" id="PTHR19441:SF95">
    <property type="entry name" value="PERLWAPIN ISOFORM X1"/>
    <property type="match status" value="1"/>
</dbReference>
<feature type="domain" description="Thyroglobulin type-1" evidence="5">
    <location>
        <begin position="425"/>
        <end position="500"/>
    </location>
</feature>
<evidence type="ECO:0000256" key="3">
    <source>
        <dbReference type="SAM" id="MobiDB-lite"/>
    </source>
</evidence>
<dbReference type="InterPro" id="IPR000716">
    <property type="entry name" value="Thyroglobulin_1"/>
</dbReference>
<dbReference type="PROSITE" id="PS51390">
    <property type="entry name" value="WAP"/>
    <property type="match status" value="5"/>
</dbReference>
<feature type="domain" description="WAP" evidence="7">
    <location>
        <begin position="120"/>
        <end position="165"/>
    </location>
</feature>
<feature type="chain" id="PRO_5042171005" evidence="4">
    <location>
        <begin position="35"/>
        <end position="1051"/>
    </location>
</feature>
<dbReference type="InterPro" id="IPR036645">
    <property type="entry name" value="Elafin-like_sf"/>
</dbReference>
<dbReference type="SMART" id="SM00217">
    <property type="entry name" value="WAP"/>
    <property type="match status" value="6"/>
</dbReference>
<feature type="domain" description="WAP" evidence="7">
    <location>
        <begin position="923"/>
        <end position="974"/>
    </location>
</feature>
<dbReference type="PROSITE" id="PS51162">
    <property type="entry name" value="THYROGLOBULIN_1_2"/>
    <property type="match status" value="2"/>
</dbReference>
<dbReference type="AlphaFoldDB" id="A0AAF3FC57"/>
<feature type="domain" description="Thyroglobulin type-1" evidence="5">
    <location>
        <begin position="736"/>
        <end position="806"/>
    </location>
</feature>
<dbReference type="Gene3D" id="4.10.75.10">
    <property type="entry name" value="Elafin-like"/>
    <property type="match status" value="6"/>
</dbReference>
<evidence type="ECO:0000259" key="6">
    <source>
        <dbReference type="PROSITE" id="PS51252"/>
    </source>
</evidence>
<evidence type="ECO:0000313" key="8">
    <source>
        <dbReference type="Proteomes" id="UP000887575"/>
    </source>
</evidence>
<dbReference type="Proteomes" id="UP000887575">
    <property type="component" value="Unassembled WGS sequence"/>
</dbReference>
<dbReference type="InterPro" id="IPR004094">
    <property type="entry name" value="Antistasin-like"/>
</dbReference>
<dbReference type="InterPro" id="IPR028150">
    <property type="entry name" value="Lustrin_cystein"/>
</dbReference>
<evidence type="ECO:0000256" key="4">
    <source>
        <dbReference type="SAM" id="SignalP"/>
    </source>
</evidence>
<dbReference type="InterPro" id="IPR006150">
    <property type="entry name" value="Cys_repeat_1"/>
</dbReference>
<feature type="domain" description="WAP" evidence="7">
    <location>
        <begin position="696"/>
        <end position="743"/>
    </location>
</feature>
<dbReference type="InterPro" id="IPR008197">
    <property type="entry name" value="WAP_dom"/>
</dbReference>
<proteinExistence type="predicted"/>
<feature type="domain" description="Antistasin-like" evidence="6">
    <location>
        <begin position="813"/>
        <end position="838"/>
    </location>
</feature>
<feature type="region of interest" description="Disordered" evidence="3">
    <location>
        <begin position="270"/>
        <end position="373"/>
    </location>
</feature>
<evidence type="ECO:0000259" key="5">
    <source>
        <dbReference type="PROSITE" id="PS51162"/>
    </source>
</evidence>
<protein>
    <submittedName>
        <fullName evidence="9">Uncharacterized protein</fullName>
    </submittedName>
</protein>
<dbReference type="SUPFAM" id="SSF57610">
    <property type="entry name" value="Thyroglobulin type-1 domain"/>
    <property type="match status" value="2"/>
</dbReference>
<dbReference type="PROSITE" id="PS51252">
    <property type="entry name" value="ANTISTASIN"/>
    <property type="match status" value="1"/>
</dbReference>
<dbReference type="InterPro" id="IPR050514">
    <property type="entry name" value="WAP_four-disulfide_core"/>
</dbReference>
<dbReference type="CDD" id="cd00191">
    <property type="entry name" value="TY"/>
    <property type="match status" value="1"/>
</dbReference>
<dbReference type="InterPro" id="IPR011061">
    <property type="entry name" value="Hirudin/antistatin"/>
</dbReference>
<keyword evidence="1" id="KW-1015">Disulfide bond</keyword>
<dbReference type="WBParaSite" id="MBELARI_LOCUS4401">
    <property type="protein sequence ID" value="MBELARI_LOCUS4401"/>
    <property type="gene ID" value="MBELARI_LOCUS4401"/>
</dbReference>
<dbReference type="Pfam" id="PF00095">
    <property type="entry name" value="WAP"/>
    <property type="match status" value="6"/>
</dbReference>
<name>A0AAF3FC57_9BILA</name>
<keyword evidence="8" id="KW-1185">Reference proteome</keyword>
<dbReference type="GO" id="GO:0004867">
    <property type="term" value="F:serine-type endopeptidase inhibitor activity"/>
    <property type="evidence" value="ECO:0007669"/>
    <property type="project" value="InterPro"/>
</dbReference>
<comment type="caution">
    <text evidence="2">Lacks conserved residue(s) required for the propagation of feature annotation.</text>
</comment>
<feature type="compositionally biased region" description="Basic and acidic residues" evidence="3">
    <location>
        <begin position="298"/>
        <end position="307"/>
    </location>
</feature>
<evidence type="ECO:0000256" key="1">
    <source>
        <dbReference type="ARBA" id="ARBA00023157"/>
    </source>
</evidence>
<dbReference type="InterPro" id="IPR036857">
    <property type="entry name" value="Thyroglobulin_1_sf"/>
</dbReference>
<accession>A0AAF3FC57</accession>